<dbReference type="InterPro" id="IPR036890">
    <property type="entry name" value="HATPase_C_sf"/>
</dbReference>
<feature type="domain" description="wHTH-Hsp90 Na associated" evidence="2">
    <location>
        <begin position="1145"/>
        <end position="1194"/>
    </location>
</feature>
<name>A0A7W9TB74_9ACTN</name>
<keyword evidence="4" id="KW-1185">Reference proteome</keyword>
<feature type="domain" description="iHD-CE" evidence="1">
    <location>
        <begin position="122"/>
        <end position="464"/>
    </location>
</feature>
<gene>
    <name evidence="3" type="ORF">HNR57_003369</name>
</gene>
<feature type="domain" description="wHTH-Hsp90 Na associated" evidence="2">
    <location>
        <begin position="1271"/>
        <end position="1323"/>
    </location>
</feature>
<organism evidence="3 4">
    <name type="scientific">Streptomyces paradoxus</name>
    <dbReference type="NCBI Taxonomy" id="66375"/>
    <lineage>
        <taxon>Bacteria</taxon>
        <taxon>Bacillati</taxon>
        <taxon>Actinomycetota</taxon>
        <taxon>Actinomycetes</taxon>
        <taxon>Kitasatosporales</taxon>
        <taxon>Streptomycetaceae</taxon>
        <taxon>Streptomyces</taxon>
    </lineage>
</organism>
<protein>
    <recommendedName>
        <fullName evidence="5">ATP-binding protein</fullName>
    </recommendedName>
</protein>
<accession>A0A7W9TB74</accession>
<evidence type="ECO:0008006" key="5">
    <source>
        <dbReference type="Google" id="ProtNLM"/>
    </source>
</evidence>
<reference evidence="3 4" key="1">
    <citation type="submission" date="2020-08" db="EMBL/GenBank/DDBJ databases">
        <title>Genomic Encyclopedia of Type Strains, Phase IV (KMG-IV): sequencing the most valuable type-strain genomes for metagenomic binning, comparative biology and taxonomic classification.</title>
        <authorList>
            <person name="Goeker M."/>
        </authorList>
    </citation>
    <scope>NUCLEOTIDE SEQUENCE [LARGE SCALE GENOMIC DNA]</scope>
    <source>
        <strain evidence="3 4">DSM 43350</strain>
    </source>
</reference>
<dbReference type="Proteomes" id="UP000591537">
    <property type="component" value="Unassembled WGS sequence"/>
</dbReference>
<dbReference type="Pfam" id="PF24401">
    <property type="entry name" value="iHD-CE"/>
    <property type="match status" value="1"/>
</dbReference>
<feature type="domain" description="wHTH-Hsp90 Na associated" evidence="2">
    <location>
        <begin position="1005"/>
        <end position="1065"/>
    </location>
</feature>
<dbReference type="Pfam" id="PF24410">
    <property type="entry name" value="wHTH-HSP90_Na-assoc"/>
    <property type="match status" value="6"/>
</dbReference>
<proteinExistence type="predicted"/>
<dbReference type="RefSeq" id="WP_184560782.1">
    <property type="nucleotide sequence ID" value="NZ_BAAARS010000004.1"/>
</dbReference>
<comment type="caution">
    <text evidence="3">The sequence shown here is derived from an EMBL/GenBank/DDBJ whole genome shotgun (WGS) entry which is preliminary data.</text>
</comment>
<evidence type="ECO:0000259" key="2">
    <source>
        <dbReference type="Pfam" id="PF24410"/>
    </source>
</evidence>
<dbReference type="InterPro" id="IPR056507">
    <property type="entry name" value="wHTH-HSP90_Na-assoc"/>
</dbReference>
<dbReference type="EMBL" id="JACHGV010000004">
    <property type="protein sequence ID" value="MBB6077454.1"/>
    <property type="molecule type" value="Genomic_DNA"/>
</dbReference>
<evidence type="ECO:0000313" key="3">
    <source>
        <dbReference type="EMBL" id="MBB6077454.1"/>
    </source>
</evidence>
<dbReference type="InterPro" id="IPR020575">
    <property type="entry name" value="Hsp90_N"/>
</dbReference>
<feature type="domain" description="wHTH-Hsp90 Na associated" evidence="2">
    <location>
        <begin position="1336"/>
        <end position="1389"/>
    </location>
</feature>
<sequence>MTEPHTYWTELDRLLRLADGPDPTAVHAEIRTLVTSRGDVPSDSSVADWVKRGMVPRTDDKVVLLVSALETIARRRNPSLRIPPTARWRALAAKARAERGKGTGPALVRPAASPVSDVRSCWEEAVTHSPAWRLLRPGAAEQAEPLKARARNAAGRLAELYDEARAALAEDPWHDVNLARRISRWTNWFLDLPRSGGALLLSPAEAALVSLLPFLHQTHRTRTAAELSHVDPTDLGQRTSPDTERRMFEVLLGGHERLVRRAELGALRDRPDGRREIGWWLFHQWAGRQPGRLPRFLSAMGTEGTGLEAVLDPEPLSRLLGCAHSGPNELFDAARPDHLREDPYQLDFDGRDFQDVRERLVGSVFAVAHGMAVETTDLSSVIVRHVGIPDPLDPAKLLTTVDKASWQPRGEGIGLRARCGHPAVVAALTEHTRRLESLLRAVRRAAAPDFDALPLYTGAEEVREVDAEGRAVPVGGVIRFRLDEERVQELLMGENLYRDRSLAIRELYQNALDACRYRKARSEATETDSGYRGRIEFTQGYDEEEDRHYLECRDNGVGMDEITLSEVFSQAGVRFTDLPRFQEERQEWQSRGVTMHPNSRFGIGVLSYFMLADEIRVTTCHMNGVDGRLREITVLISGPGHYFRVRPTGSPGSIGTTVRLYLRDGEEAPSCVRELRRLLGIAEFATTARQGRQTVVWEPGVLRPREALALRSDGFEAHGHLVSWQAGPDGEDGQVVWCRHGGGVLVDGIYAEPRVLRGVLTAPGDQRALRGAVVNLTGRTRPRRLSVDRTEILDADVCADVEALLRAAFPALLSADPPILDVAWLSEIAGRSPRLADIVTEAARAAGHEMELHGHLTSMAATGFFPQDALLVHRSDSRLKDFEITGGETPAGRVIGTMDDHLLLWRLLAHRPNAELTALTAVVPELDRVERVLPALPSDVLACTPVDGDWNQRHWPFRDLGISLASPGHALFFSTIRGIPYREALERMRELRLQTPPAAEEEPVIDDINLALLSHDLAPPFRSGIPMSLWIDSAGPVPPGHLLKARLEFGMSLREAARRMRGFGFTVVEPDPSAEDLDERALVLLSWRLNGRSPWLEVNAPVPPGHLLKACRDAGIDLGTAVQWLRWFGFTVTADAPLLEARAERTLRLVSDRLQGEAPLDPEKPVPLGHVLHAAAELQRPVSHIVRELRALGFHPELVPAGEEQADHFLQRSREWGWGSREWHSLREETAIPPGVLARVSAAQGVPLHEMSRGVEALGLPTPSALPPMANDTDVVILSARADARPPWIRADDVVTAHQVVRAALESGLRPAEVADRLRAYGLVPPDVSFPPSAEPRDDILLGTTRRFGPPGEPLSPDRPVSVHHVVMKSSGLGLPPRAVVDRLAQYGLLTTLDTAPEDAYAFDQYLLGLHEEMQLPLEEGRPVPLHHLVSVIRKLPKEPHEIAQRLTAFGFRVPEDRIGRLDETDHRLCRVERGPGKQNSCLGLKEPISDFLLVARRVALPAKELVERLEGLDVDLQRVRDAVLAALPEVPGLVMKQEPGGSARPVDAT</sequence>
<dbReference type="PRINTS" id="PR00775">
    <property type="entry name" value="HEATSHOCK90"/>
</dbReference>
<feature type="domain" description="wHTH-Hsp90 Na associated" evidence="2">
    <location>
        <begin position="1404"/>
        <end position="1452"/>
    </location>
</feature>
<dbReference type="Gene3D" id="3.30.565.10">
    <property type="entry name" value="Histidine kinase-like ATPase, C-terminal domain"/>
    <property type="match status" value="1"/>
</dbReference>
<evidence type="ECO:0000313" key="4">
    <source>
        <dbReference type="Proteomes" id="UP000591537"/>
    </source>
</evidence>
<feature type="domain" description="wHTH-Hsp90 Na associated" evidence="2">
    <location>
        <begin position="1077"/>
        <end position="1130"/>
    </location>
</feature>
<dbReference type="SUPFAM" id="SSF55874">
    <property type="entry name" value="ATPase domain of HSP90 chaperone/DNA topoisomerase II/histidine kinase"/>
    <property type="match status" value="1"/>
</dbReference>
<dbReference type="InterPro" id="IPR056506">
    <property type="entry name" value="iHD-CE"/>
</dbReference>
<evidence type="ECO:0000259" key="1">
    <source>
        <dbReference type="Pfam" id="PF24401"/>
    </source>
</evidence>